<evidence type="ECO:0000256" key="5">
    <source>
        <dbReference type="ARBA" id="ARBA00023136"/>
    </source>
</evidence>
<dbReference type="OrthoDB" id="10037417at2759"/>
<dbReference type="GeneID" id="100340091"/>
<feature type="transmembrane region" description="Helical" evidence="6">
    <location>
        <begin position="350"/>
        <end position="373"/>
    </location>
</feature>
<reference evidence="9" key="3">
    <citation type="submission" date="2025-09" db="UniProtKB">
        <authorList>
            <consortium name="Ensembl"/>
        </authorList>
    </citation>
    <scope>IDENTIFICATION</scope>
    <source>
        <strain evidence="9">Thorbecke</strain>
    </source>
</reference>
<keyword evidence="3 6" id="KW-0812">Transmembrane</keyword>
<evidence type="ECO:0000256" key="1">
    <source>
        <dbReference type="ARBA" id="ARBA00004141"/>
    </source>
</evidence>
<comment type="subcellular location">
    <subcellularLocation>
        <location evidence="1 6">Membrane</location>
        <topology evidence="1 6">Multi-pass membrane protein</topology>
    </subcellularLocation>
</comment>
<dbReference type="AlphaFoldDB" id="G1SR92"/>
<dbReference type="InterPro" id="IPR051773">
    <property type="entry name" value="XK-related_adapter"/>
</dbReference>
<dbReference type="GO" id="GO:0005886">
    <property type="term" value="C:plasma membrane"/>
    <property type="evidence" value="ECO:0007669"/>
    <property type="project" value="Ensembl"/>
</dbReference>
<dbReference type="HOGENOM" id="CLU_037429_1_1_1"/>
<dbReference type="InParanoid" id="G1SR92"/>
<dbReference type="PANTHER" id="PTHR14297:SF8">
    <property type="entry name" value="ENDOPLASMIC RETICULUM MEMBRANE ADAPTER PROTEIN XK"/>
    <property type="match status" value="1"/>
</dbReference>
<evidence type="ECO:0000256" key="2">
    <source>
        <dbReference type="ARBA" id="ARBA00008789"/>
    </source>
</evidence>
<protein>
    <recommendedName>
        <fullName evidence="6">XK-related protein</fullName>
    </recommendedName>
</protein>
<dbReference type="CTD" id="7504"/>
<feature type="transmembrane region" description="Helical" evidence="6">
    <location>
        <begin position="270"/>
        <end position="298"/>
    </location>
</feature>
<organism evidence="9 10">
    <name type="scientific">Oryctolagus cuniculus</name>
    <name type="common">Rabbit</name>
    <dbReference type="NCBI Taxonomy" id="9986"/>
    <lineage>
        <taxon>Eukaryota</taxon>
        <taxon>Metazoa</taxon>
        <taxon>Chordata</taxon>
        <taxon>Craniata</taxon>
        <taxon>Vertebrata</taxon>
        <taxon>Euteleostomi</taxon>
        <taxon>Mammalia</taxon>
        <taxon>Eutheria</taxon>
        <taxon>Euarchontoglires</taxon>
        <taxon>Glires</taxon>
        <taxon>Lagomorpha</taxon>
        <taxon>Leporidae</taxon>
        <taxon>Oryctolagus</taxon>
    </lineage>
</organism>
<dbReference type="GeneTree" id="ENSGT00390000003231"/>
<accession>G1SR92</accession>
<evidence type="ECO:0000313" key="10">
    <source>
        <dbReference type="Proteomes" id="UP000001811"/>
    </source>
</evidence>
<evidence type="ECO:0000256" key="8">
    <source>
        <dbReference type="SAM" id="SignalP"/>
    </source>
</evidence>
<dbReference type="EMBL" id="AAGW02040515">
    <property type="status" value="NOT_ANNOTATED_CDS"/>
    <property type="molecule type" value="Genomic_DNA"/>
</dbReference>
<dbReference type="Pfam" id="PF09815">
    <property type="entry name" value="XK-related"/>
    <property type="match status" value="1"/>
</dbReference>
<feature type="region of interest" description="Disordered" evidence="7">
    <location>
        <begin position="403"/>
        <end position="444"/>
    </location>
</feature>
<dbReference type="GO" id="GO:0030674">
    <property type="term" value="F:protein-macromolecule adaptor activity"/>
    <property type="evidence" value="ECO:0007669"/>
    <property type="project" value="Ensembl"/>
</dbReference>
<dbReference type="KEGG" id="ocu:100340091"/>
<sequence>MKFPASVLASVFLFVAETTAALYLSSTYRSAGDRMWQALTLLFSLLPCALVQLTLLFVHRDLSRDRPLVLLLHLLQLGPLFRCFEAFCIYCQSSHNEEPYVSITKKRQIPKNGLSEEIEKEVGQAEGKLFTHRSAFSRASVIQAFLGSAPQLTLQLYISVLQQHVTVGRCFLMTLSLLSIVYGALRCNILAIKIKYDEYEVKVKPLAYVCIFLWRSFEIATRVTVLVLFTSVLKTWVVAVILLNFFSFFLYPWILFWCSGSPFPENIEKALSRVGTTIVLCFLTLLYTGINMFCWSAVQLKIDNPELISKSQNWYRLLVYYMMRFIENATLLLLWYFFKTDIYMYVCAPLLVLQLLVGYCTAILFMLVFYQFFHPCKKLFSSSVSESFVAWIRCVCWACRRQKPPEPVGKSDTTSSSNRRETPSSSKVSLEPSQMLEADDLCSA</sequence>
<dbReference type="STRING" id="9986.ENSOCUP00000005673"/>
<evidence type="ECO:0000256" key="3">
    <source>
        <dbReference type="ARBA" id="ARBA00022692"/>
    </source>
</evidence>
<comment type="similarity">
    <text evidence="2 6">Belongs to the XK family.</text>
</comment>
<keyword evidence="4 6" id="KW-1133">Transmembrane helix</keyword>
<keyword evidence="10" id="KW-1185">Reference proteome</keyword>
<feature type="transmembrane region" description="Helical" evidence="6">
    <location>
        <begin position="166"/>
        <end position="185"/>
    </location>
</feature>
<dbReference type="RefSeq" id="XP_002719876.1">
    <property type="nucleotide sequence ID" value="XM_002719830.5"/>
</dbReference>
<dbReference type="EMBL" id="AAGW02040513">
    <property type="status" value="NOT_ANNOTATED_CDS"/>
    <property type="molecule type" value="Genomic_DNA"/>
</dbReference>
<evidence type="ECO:0000313" key="9">
    <source>
        <dbReference type="Ensembl" id="ENSOCUP00000005673.2"/>
    </source>
</evidence>
<name>G1SR92_RABIT</name>
<reference evidence="9" key="2">
    <citation type="submission" date="2025-08" db="UniProtKB">
        <authorList>
            <consortium name="Ensembl"/>
        </authorList>
    </citation>
    <scope>IDENTIFICATION</scope>
    <source>
        <strain evidence="9">Thorbecke</strain>
    </source>
</reference>
<reference evidence="9 10" key="1">
    <citation type="journal article" date="2011" name="Nature">
        <title>A high-resolution map of human evolutionary constraint using 29 mammals.</title>
        <authorList>
            <person name="Lindblad-Toh K."/>
            <person name="Garber M."/>
            <person name="Zuk O."/>
            <person name="Lin M.F."/>
            <person name="Parker B.J."/>
            <person name="Washietl S."/>
            <person name="Kheradpour P."/>
            <person name="Ernst J."/>
            <person name="Jordan G."/>
            <person name="Mauceli E."/>
            <person name="Ward L.D."/>
            <person name="Lowe C.B."/>
            <person name="Holloway A.K."/>
            <person name="Clamp M."/>
            <person name="Gnerre S."/>
            <person name="Alfoldi J."/>
            <person name="Beal K."/>
            <person name="Chang J."/>
            <person name="Clawson H."/>
            <person name="Cuff J."/>
            <person name="Di Palma F."/>
            <person name="Fitzgerald S."/>
            <person name="Flicek P."/>
            <person name="Guttman M."/>
            <person name="Hubisz M.J."/>
            <person name="Jaffe D.B."/>
            <person name="Jungreis I."/>
            <person name="Kent W.J."/>
            <person name="Kostka D."/>
            <person name="Lara M."/>
            <person name="Martins A.L."/>
            <person name="Massingham T."/>
            <person name="Moltke I."/>
            <person name="Raney B.J."/>
            <person name="Rasmussen M.D."/>
            <person name="Robinson J."/>
            <person name="Stark A."/>
            <person name="Vilella A.J."/>
            <person name="Wen J."/>
            <person name="Xie X."/>
            <person name="Zody M.C."/>
            <person name="Baldwin J."/>
            <person name="Bloom T."/>
            <person name="Chin C.W."/>
            <person name="Heiman D."/>
            <person name="Nicol R."/>
            <person name="Nusbaum C."/>
            <person name="Young S."/>
            <person name="Wilkinson J."/>
            <person name="Worley K.C."/>
            <person name="Kovar C.L."/>
            <person name="Muzny D.M."/>
            <person name="Gibbs R.A."/>
            <person name="Cree A."/>
            <person name="Dihn H.H."/>
            <person name="Fowler G."/>
            <person name="Jhangiani S."/>
            <person name="Joshi V."/>
            <person name="Lee S."/>
            <person name="Lewis L.R."/>
            <person name="Nazareth L.V."/>
            <person name="Okwuonu G."/>
            <person name="Santibanez J."/>
            <person name="Warren W.C."/>
            <person name="Mardis E.R."/>
            <person name="Weinstock G.M."/>
            <person name="Wilson R.K."/>
            <person name="Delehaunty K."/>
            <person name="Dooling D."/>
            <person name="Fronik C."/>
            <person name="Fulton L."/>
            <person name="Fulton B."/>
            <person name="Graves T."/>
            <person name="Minx P."/>
            <person name="Sodergren E."/>
            <person name="Birney E."/>
            <person name="Margulies E.H."/>
            <person name="Herrero J."/>
            <person name="Green E.D."/>
            <person name="Haussler D."/>
            <person name="Siepel A."/>
            <person name="Goldman N."/>
            <person name="Pollard K.S."/>
            <person name="Pedersen J.S."/>
            <person name="Lander E.S."/>
            <person name="Kellis M."/>
        </authorList>
    </citation>
    <scope>NUCLEOTIDE SEQUENCE [LARGE SCALE GENOMIC DNA]</scope>
    <source>
        <strain evidence="9 10">Thorbecke inbred</strain>
    </source>
</reference>
<feature type="transmembrane region" description="Helical" evidence="6">
    <location>
        <begin position="206"/>
        <end position="229"/>
    </location>
</feature>
<dbReference type="Proteomes" id="UP000001811">
    <property type="component" value="Chromosome X"/>
</dbReference>
<evidence type="ECO:0000256" key="6">
    <source>
        <dbReference type="RuleBase" id="RU910716"/>
    </source>
</evidence>
<proteinExistence type="inferred from homology"/>
<feature type="transmembrane region" description="Helical" evidence="6">
    <location>
        <begin position="36"/>
        <end position="58"/>
    </location>
</feature>
<dbReference type="Bgee" id="ENSOCUG00000006566">
    <property type="expression patterns" value="Expressed in skeletal muscle tissue and 15 other cell types or tissues"/>
</dbReference>
<dbReference type="PANTHER" id="PTHR14297">
    <property type="entry name" value="MEMBRANE TRANSPORT PROTEIN XK FAMILY MEMBER"/>
    <property type="match status" value="1"/>
</dbReference>
<feature type="transmembrane region" description="Helical" evidence="6">
    <location>
        <begin position="235"/>
        <end position="258"/>
    </location>
</feature>
<gene>
    <name evidence="9" type="primary">XK</name>
</gene>
<dbReference type="InterPro" id="IPR018629">
    <property type="entry name" value="XK-rel"/>
</dbReference>
<feature type="chain" id="PRO_5003422246" description="XK-related protein" evidence="8">
    <location>
        <begin position="21"/>
        <end position="444"/>
    </location>
</feature>
<dbReference type="Ensembl" id="ENSOCUT00000006563.4">
    <property type="protein sequence ID" value="ENSOCUP00000005673.2"/>
    <property type="gene ID" value="ENSOCUG00000006566.4"/>
</dbReference>
<dbReference type="GO" id="GO:0005789">
    <property type="term" value="C:endoplasmic reticulum membrane"/>
    <property type="evidence" value="ECO:0007669"/>
    <property type="project" value="Ensembl"/>
</dbReference>
<feature type="transmembrane region" description="Helical" evidence="6">
    <location>
        <begin position="318"/>
        <end position="338"/>
    </location>
</feature>
<dbReference type="EMBL" id="AAGW02040514">
    <property type="status" value="NOT_ANNOTATED_CDS"/>
    <property type="molecule type" value="Genomic_DNA"/>
</dbReference>
<dbReference type="FunCoup" id="G1SR92">
    <property type="interactions" value="219"/>
</dbReference>
<feature type="signal peptide" evidence="8">
    <location>
        <begin position="1"/>
        <end position="20"/>
    </location>
</feature>
<keyword evidence="5 6" id="KW-0472">Membrane</keyword>
<keyword evidence="8" id="KW-0732">Signal</keyword>
<evidence type="ECO:0000256" key="4">
    <source>
        <dbReference type="ARBA" id="ARBA00022989"/>
    </source>
</evidence>
<evidence type="ECO:0000256" key="7">
    <source>
        <dbReference type="SAM" id="MobiDB-lite"/>
    </source>
</evidence>